<name>T1C4Q9_9ZZZZ</name>
<comment type="caution">
    <text evidence="4">The sequence shown here is derived from an EMBL/GenBank/DDBJ whole genome shotgun (WGS) entry which is preliminary data.</text>
</comment>
<evidence type="ECO:0000313" key="2">
    <source>
        <dbReference type="EMBL" id="EQD26287.1"/>
    </source>
</evidence>
<dbReference type="AlphaFoldDB" id="T1C4Q9"/>
<evidence type="ECO:0000256" key="1">
    <source>
        <dbReference type="ARBA" id="ARBA00022649"/>
    </source>
</evidence>
<protein>
    <submittedName>
        <fullName evidence="4">Plasmid stabilization system protein</fullName>
    </submittedName>
</protein>
<organism evidence="4">
    <name type="scientific">mine drainage metagenome</name>
    <dbReference type="NCBI Taxonomy" id="410659"/>
    <lineage>
        <taxon>unclassified sequences</taxon>
        <taxon>metagenomes</taxon>
        <taxon>ecological metagenomes</taxon>
    </lineage>
</organism>
<evidence type="ECO:0000313" key="4">
    <source>
        <dbReference type="EMBL" id="EQD75838.1"/>
    </source>
</evidence>
<dbReference type="InterPro" id="IPR007712">
    <property type="entry name" value="RelE/ParE_toxin"/>
</dbReference>
<reference evidence="4" key="1">
    <citation type="submission" date="2013-08" db="EMBL/GenBank/DDBJ databases">
        <authorList>
            <person name="Mendez C."/>
            <person name="Richter M."/>
            <person name="Ferrer M."/>
            <person name="Sanchez J."/>
        </authorList>
    </citation>
    <scope>NUCLEOTIDE SEQUENCE</scope>
</reference>
<dbReference type="EMBL" id="AUZZ01011416">
    <property type="protein sequence ID" value="EQD26287.1"/>
    <property type="molecule type" value="Genomic_DNA"/>
</dbReference>
<keyword evidence="1" id="KW-1277">Toxin-antitoxin system</keyword>
<proteinExistence type="predicted"/>
<evidence type="ECO:0000313" key="3">
    <source>
        <dbReference type="EMBL" id="EQD47576.1"/>
    </source>
</evidence>
<dbReference type="Gene3D" id="3.30.2310.20">
    <property type="entry name" value="RelE-like"/>
    <property type="match status" value="1"/>
</dbReference>
<dbReference type="InterPro" id="IPR035093">
    <property type="entry name" value="RelE/ParE_toxin_dom_sf"/>
</dbReference>
<dbReference type="EMBL" id="AUZX01002699">
    <property type="protein sequence ID" value="EQD75838.1"/>
    <property type="molecule type" value="Genomic_DNA"/>
</dbReference>
<gene>
    <name evidence="4" type="ORF">B1A_03686</name>
    <name evidence="3" type="ORF">B1B_12284</name>
    <name evidence="2" type="ORF">B2A_15706</name>
</gene>
<reference evidence="4" key="2">
    <citation type="journal article" date="2014" name="ISME J.">
        <title>Microbial stratification in low pH oxic and suboxic macroscopic growths along an acid mine drainage.</title>
        <authorList>
            <person name="Mendez-Garcia C."/>
            <person name="Mesa V."/>
            <person name="Sprenger R.R."/>
            <person name="Richter M."/>
            <person name="Diez M.S."/>
            <person name="Solano J."/>
            <person name="Bargiela R."/>
            <person name="Golyshina O.V."/>
            <person name="Manteca A."/>
            <person name="Ramos J.L."/>
            <person name="Gallego J.R."/>
            <person name="Llorente I."/>
            <person name="Martins Dos Santos V.A."/>
            <person name="Jensen O.N."/>
            <person name="Pelaez A.I."/>
            <person name="Sanchez J."/>
            <person name="Ferrer M."/>
        </authorList>
    </citation>
    <scope>NUCLEOTIDE SEQUENCE</scope>
</reference>
<dbReference type="EMBL" id="AUZY01008043">
    <property type="protein sequence ID" value="EQD47576.1"/>
    <property type="molecule type" value="Genomic_DNA"/>
</dbReference>
<accession>T1C4Q9</accession>
<dbReference type="Pfam" id="PF05016">
    <property type="entry name" value="ParE_toxin"/>
    <property type="match status" value="1"/>
</dbReference>
<sequence>MSYVVVFSPEALEHLDAIERYIAESGSPVNAVRFVDTIVAFCESLTTFPQRGTQRDDLFPGLRITNFRGGAVITFVVNKVAETVAIVGVFYGGQDYEAVLQEP</sequence>